<dbReference type="GO" id="GO:0005886">
    <property type="term" value="C:plasma membrane"/>
    <property type="evidence" value="ECO:0007669"/>
    <property type="project" value="UniProtKB-SubCell"/>
</dbReference>
<feature type="domain" description="TNFR-Cys" evidence="15">
    <location>
        <begin position="106"/>
        <end position="144"/>
    </location>
</feature>
<name>A0A9Q1J1D0_SYNKA</name>
<dbReference type="CDD" id="cd13416">
    <property type="entry name" value="TNFRSF16"/>
    <property type="match status" value="1"/>
</dbReference>
<keyword evidence="17" id="KW-1185">Reference proteome</keyword>
<dbReference type="Gene3D" id="1.10.533.10">
    <property type="entry name" value="Death Domain, Fas"/>
    <property type="match status" value="1"/>
</dbReference>
<dbReference type="GO" id="GO:0006915">
    <property type="term" value="P:apoptotic process"/>
    <property type="evidence" value="ECO:0007669"/>
    <property type="project" value="UniProtKB-KW"/>
</dbReference>
<evidence type="ECO:0000256" key="6">
    <source>
        <dbReference type="ARBA" id="ARBA00022737"/>
    </source>
</evidence>
<evidence type="ECO:0000256" key="13">
    <source>
        <dbReference type="SAM" id="Phobius"/>
    </source>
</evidence>
<evidence type="ECO:0008006" key="18">
    <source>
        <dbReference type="Google" id="ProtNLM"/>
    </source>
</evidence>
<organism evidence="16 17">
    <name type="scientific">Synaphobranchus kaupii</name>
    <name type="common">Kaup's arrowtooth eel</name>
    <dbReference type="NCBI Taxonomy" id="118154"/>
    <lineage>
        <taxon>Eukaryota</taxon>
        <taxon>Metazoa</taxon>
        <taxon>Chordata</taxon>
        <taxon>Craniata</taxon>
        <taxon>Vertebrata</taxon>
        <taxon>Euteleostomi</taxon>
        <taxon>Actinopterygii</taxon>
        <taxon>Neopterygii</taxon>
        <taxon>Teleostei</taxon>
        <taxon>Anguilliformes</taxon>
        <taxon>Synaphobranchidae</taxon>
        <taxon>Synaphobranchus</taxon>
    </lineage>
</organism>
<dbReference type="InterPro" id="IPR034046">
    <property type="entry name" value="TNFRSF16_N"/>
</dbReference>
<gene>
    <name evidence="16" type="ORF">SKAU_G00132730</name>
</gene>
<dbReference type="GO" id="GO:0007266">
    <property type="term" value="P:Rho protein signal transduction"/>
    <property type="evidence" value="ECO:0007669"/>
    <property type="project" value="TreeGrafter"/>
</dbReference>
<feature type="repeat" description="TNFR-Cys" evidence="11">
    <location>
        <begin position="146"/>
        <end position="187"/>
    </location>
</feature>
<feature type="disulfide bond" evidence="11">
    <location>
        <begin position="147"/>
        <end position="162"/>
    </location>
</feature>
<feature type="compositionally biased region" description="Polar residues" evidence="12">
    <location>
        <begin position="274"/>
        <end position="287"/>
    </location>
</feature>
<feature type="transmembrane region" description="Helical" evidence="13">
    <location>
        <begin position="244"/>
        <end position="264"/>
    </location>
</feature>
<feature type="domain" description="TNFR-Cys" evidence="15">
    <location>
        <begin position="64"/>
        <end position="105"/>
    </location>
</feature>
<dbReference type="GO" id="GO:0009986">
    <property type="term" value="C:cell surface"/>
    <property type="evidence" value="ECO:0007669"/>
    <property type="project" value="TreeGrafter"/>
</dbReference>
<dbReference type="SUPFAM" id="SSF47986">
    <property type="entry name" value="DEATH domain"/>
    <property type="match status" value="1"/>
</dbReference>
<dbReference type="PROSITE" id="PS50017">
    <property type="entry name" value="DEATH_DOMAIN"/>
    <property type="match status" value="1"/>
</dbReference>
<dbReference type="PRINTS" id="PR01966">
    <property type="entry name" value="TNFACTORR16"/>
</dbReference>
<evidence type="ECO:0000256" key="11">
    <source>
        <dbReference type="PROSITE-ProRule" id="PRU00206"/>
    </source>
</evidence>
<dbReference type="SMART" id="SM00005">
    <property type="entry name" value="DEATH"/>
    <property type="match status" value="1"/>
</dbReference>
<feature type="disulfide bond" evidence="11">
    <location>
        <begin position="42"/>
        <end position="55"/>
    </location>
</feature>
<evidence type="ECO:0000256" key="8">
    <source>
        <dbReference type="ARBA" id="ARBA00023136"/>
    </source>
</evidence>
<evidence type="ECO:0000256" key="9">
    <source>
        <dbReference type="ARBA" id="ARBA00023157"/>
    </source>
</evidence>
<feature type="repeat" description="TNFR-Cys" evidence="11">
    <location>
        <begin position="29"/>
        <end position="62"/>
    </location>
</feature>
<dbReference type="OrthoDB" id="10048028at2759"/>
<feature type="disulfide bond" evidence="11">
    <location>
        <begin position="87"/>
        <end position="105"/>
    </location>
</feature>
<feature type="disulfide bond" evidence="11">
    <location>
        <begin position="123"/>
        <end position="136"/>
    </location>
</feature>
<dbReference type="SMART" id="SM00208">
    <property type="entry name" value="TNFR"/>
    <property type="match status" value="4"/>
</dbReference>
<dbReference type="Pfam" id="PF00020">
    <property type="entry name" value="TNFR_c6"/>
    <property type="match status" value="3"/>
</dbReference>
<dbReference type="InterPro" id="IPR041448">
    <property type="entry name" value="TNFR16_TM"/>
</dbReference>
<feature type="repeat" description="TNFR-Cys" evidence="11">
    <location>
        <begin position="106"/>
        <end position="144"/>
    </location>
</feature>
<evidence type="ECO:0000256" key="7">
    <source>
        <dbReference type="ARBA" id="ARBA00022989"/>
    </source>
</evidence>
<dbReference type="InterPro" id="IPR001368">
    <property type="entry name" value="TNFR/NGFR_Cys_rich_reg"/>
</dbReference>
<comment type="subcellular location">
    <subcellularLocation>
        <location evidence="1">Cell membrane</location>
        <topology evidence="1">Single-pass membrane protein</topology>
    </subcellularLocation>
</comment>
<keyword evidence="8 13" id="KW-0472">Membrane</keyword>
<feature type="repeat" description="TNFR-Cys" evidence="11">
    <location>
        <begin position="64"/>
        <end position="105"/>
    </location>
</feature>
<keyword evidence="6" id="KW-0677">Repeat</keyword>
<evidence type="ECO:0000256" key="2">
    <source>
        <dbReference type="ARBA" id="ARBA00022475"/>
    </source>
</evidence>
<evidence type="ECO:0000256" key="12">
    <source>
        <dbReference type="SAM" id="MobiDB-lite"/>
    </source>
</evidence>
<comment type="caution">
    <text evidence="16">The sequence shown here is derived from an EMBL/GenBank/DDBJ whole genome shotgun (WGS) entry which is preliminary data.</text>
</comment>
<comment type="caution">
    <text evidence="11">Lacks conserved residue(s) required for the propagation of feature annotation.</text>
</comment>
<dbReference type="GO" id="GO:0015026">
    <property type="term" value="F:coreceptor activity"/>
    <property type="evidence" value="ECO:0007669"/>
    <property type="project" value="TreeGrafter"/>
</dbReference>
<dbReference type="Gene3D" id="6.10.250.1780">
    <property type="match status" value="1"/>
</dbReference>
<dbReference type="InterPro" id="IPR011029">
    <property type="entry name" value="DEATH-like_dom_sf"/>
</dbReference>
<evidence type="ECO:0000259" key="15">
    <source>
        <dbReference type="PROSITE" id="PS50050"/>
    </source>
</evidence>
<evidence type="ECO:0000256" key="3">
    <source>
        <dbReference type="ARBA" id="ARBA00022692"/>
    </source>
</evidence>
<evidence type="ECO:0000256" key="4">
    <source>
        <dbReference type="ARBA" id="ARBA00022703"/>
    </source>
</evidence>
<reference evidence="16" key="1">
    <citation type="journal article" date="2023" name="Science">
        <title>Genome structures resolve the early diversification of teleost fishes.</title>
        <authorList>
            <person name="Parey E."/>
            <person name="Louis A."/>
            <person name="Montfort J."/>
            <person name="Bouchez O."/>
            <person name="Roques C."/>
            <person name="Iampietro C."/>
            <person name="Lluch J."/>
            <person name="Castinel A."/>
            <person name="Donnadieu C."/>
            <person name="Desvignes T."/>
            <person name="Floi Bucao C."/>
            <person name="Jouanno E."/>
            <person name="Wen M."/>
            <person name="Mejri S."/>
            <person name="Dirks R."/>
            <person name="Jansen H."/>
            <person name="Henkel C."/>
            <person name="Chen W.J."/>
            <person name="Zahm M."/>
            <person name="Cabau C."/>
            <person name="Klopp C."/>
            <person name="Thompson A.W."/>
            <person name="Robinson-Rechavi M."/>
            <person name="Braasch I."/>
            <person name="Lecointre G."/>
            <person name="Bobe J."/>
            <person name="Postlethwait J.H."/>
            <person name="Berthelot C."/>
            <person name="Roest Crollius H."/>
            <person name="Guiguen Y."/>
        </authorList>
    </citation>
    <scope>NUCLEOTIDE SEQUENCE</scope>
    <source>
        <strain evidence="16">WJC10195</strain>
    </source>
</reference>
<dbReference type="Pfam" id="PF00531">
    <property type="entry name" value="Death"/>
    <property type="match status" value="1"/>
</dbReference>
<keyword evidence="5" id="KW-0732">Signal</keyword>
<feature type="compositionally biased region" description="Low complexity" evidence="12">
    <location>
        <begin position="305"/>
        <end position="319"/>
    </location>
</feature>
<keyword evidence="2" id="KW-1003">Cell membrane</keyword>
<keyword evidence="9 11" id="KW-1015">Disulfide bond</keyword>
<keyword evidence="10" id="KW-0325">Glycoprotein</keyword>
<dbReference type="FunFam" id="2.10.50.10:FF:000013">
    <property type="entry name" value="Tumor necrosis factor receptor superfamily member 16"/>
    <property type="match status" value="1"/>
</dbReference>
<dbReference type="Proteomes" id="UP001152622">
    <property type="component" value="Chromosome 4"/>
</dbReference>
<dbReference type="EMBL" id="JAINUF010000004">
    <property type="protein sequence ID" value="KAJ8364442.1"/>
    <property type="molecule type" value="Genomic_DNA"/>
</dbReference>
<dbReference type="GO" id="GO:0005035">
    <property type="term" value="F:death receptor activity"/>
    <property type="evidence" value="ECO:0007669"/>
    <property type="project" value="TreeGrafter"/>
</dbReference>
<dbReference type="InterPro" id="IPR022325">
    <property type="entry name" value="TNFR_16"/>
</dbReference>
<dbReference type="InterPro" id="IPR000488">
    <property type="entry name" value="Death_dom"/>
</dbReference>
<feature type="domain" description="Death" evidence="14">
    <location>
        <begin position="365"/>
        <end position="424"/>
    </location>
</feature>
<evidence type="ECO:0000259" key="14">
    <source>
        <dbReference type="PROSITE" id="PS50017"/>
    </source>
</evidence>
<dbReference type="AlphaFoldDB" id="A0A9Q1J1D0"/>
<dbReference type="PROSITE" id="PS00652">
    <property type="entry name" value="TNFR_NGFR_1"/>
    <property type="match status" value="2"/>
</dbReference>
<feature type="domain" description="TNFR-Cys" evidence="15">
    <location>
        <begin position="29"/>
        <end position="62"/>
    </location>
</feature>
<dbReference type="Pfam" id="PF18422">
    <property type="entry name" value="TNFR_16_TM"/>
    <property type="match status" value="1"/>
</dbReference>
<evidence type="ECO:0000313" key="17">
    <source>
        <dbReference type="Proteomes" id="UP001152622"/>
    </source>
</evidence>
<evidence type="ECO:0000256" key="5">
    <source>
        <dbReference type="ARBA" id="ARBA00022729"/>
    </source>
</evidence>
<accession>A0A9Q1J1D0</accession>
<dbReference type="PANTHER" id="PTHR46605:SF3">
    <property type="entry name" value="TUMOR NECROSIS FACTOR RECEPTOR SUPERFAMILY MEMBER 16"/>
    <property type="match status" value="1"/>
</dbReference>
<feature type="disulfide bond" evidence="11">
    <location>
        <begin position="126"/>
        <end position="144"/>
    </location>
</feature>
<dbReference type="CDD" id="cd08311">
    <property type="entry name" value="Death_p75NR"/>
    <property type="match status" value="1"/>
</dbReference>
<keyword evidence="7 13" id="KW-1133">Transmembrane helix</keyword>
<dbReference type="PROSITE" id="PS50050">
    <property type="entry name" value="TNFR_NGFR_2"/>
    <property type="match status" value="4"/>
</dbReference>
<dbReference type="PANTHER" id="PTHR46605">
    <property type="entry name" value="TUMOR NECROSIS FACTOR RECEPTOR"/>
    <property type="match status" value="1"/>
</dbReference>
<dbReference type="InterPro" id="IPR052302">
    <property type="entry name" value="Neurotrophin_rcpt-DD"/>
</dbReference>
<keyword evidence="4" id="KW-0053">Apoptosis</keyword>
<feature type="domain" description="TNFR-Cys" evidence="15">
    <location>
        <begin position="146"/>
        <end position="187"/>
    </location>
</feature>
<dbReference type="FunFam" id="2.10.50.10:FF:000012">
    <property type="entry name" value="tumor necrosis factor receptor superfamily member 16"/>
    <property type="match status" value="1"/>
</dbReference>
<evidence type="ECO:0000256" key="1">
    <source>
        <dbReference type="ARBA" id="ARBA00004162"/>
    </source>
</evidence>
<proteinExistence type="predicted"/>
<feature type="disulfide bond" evidence="11">
    <location>
        <begin position="84"/>
        <end position="97"/>
    </location>
</feature>
<evidence type="ECO:0000256" key="10">
    <source>
        <dbReference type="ARBA" id="ARBA00023180"/>
    </source>
</evidence>
<dbReference type="GO" id="GO:0048406">
    <property type="term" value="F:nerve growth factor binding"/>
    <property type="evidence" value="ECO:0007669"/>
    <property type="project" value="TreeGrafter"/>
</dbReference>
<dbReference type="SUPFAM" id="SSF57586">
    <property type="entry name" value="TNF receptor-like"/>
    <property type="match status" value="3"/>
</dbReference>
<protein>
    <recommendedName>
        <fullName evidence="18">Nerve growth factor receptor</fullName>
    </recommendedName>
</protein>
<feature type="region of interest" description="Disordered" evidence="12">
    <location>
        <begin position="274"/>
        <end position="319"/>
    </location>
</feature>
<sequence>MWLCFLPHPSCPVARMYAQMVGALGTNESCSSGQYTASRECCRQCQPGEGVVQKCGATQTVCAQCLDSETFSDIYSHTESCQPCTQCTGMLRMQTPCTDSNDAICICDYGYFMNMQTGDCAECTLCPEGEGMVVRCEHTHDTICEDCPEATFSDQESSLDPCLPCSTCEDVLEIEMKECTSMSDTICRDLNPRFASVTPPPSLSPLPTAFTDVILPVSPTDDGAPTTKPSFPKFIDNRLNEKLIPIYCSILAAVVLGVLAFIIFKRWNSYKQNKQGANNRTVNQQTPLPEGEKLHSDSGISVDSQSLQEQQQQQQQQQQTQAQTVVVKVDGGPILALPPHKREEVEKLLNRGCGSEGMGDEEETDWCNLAGLLGYEEEHIASFRQEEHPIRALLSDWASKDCASVDTLCTALRKINRDDIAQSLALNPNAESTATSAV</sequence>
<dbReference type="Gene3D" id="2.10.50.10">
    <property type="entry name" value="Tumor Necrosis Factor Receptor, subunit A, domain 2"/>
    <property type="match status" value="3"/>
</dbReference>
<evidence type="ECO:0000313" key="16">
    <source>
        <dbReference type="EMBL" id="KAJ8364442.1"/>
    </source>
</evidence>
<keyword evidence="3 13" id="KW-0812">Transmembrane</keyword>